<accession>A0A929RZ09</accession>
<dbReference type="InterPro" id="IPR003416">
    <property type="entry name" value="MgtC/SapB/SrpB/YhiD_fam"/>
</dbReference>
<dbReference type="RefSeq" id="WP_296087357.1">
    <property type="nucleotide sequence ID" value="NZ_CAUOSC010000004.1"/>
</dbReference>
<feature type="transmembrane region" description="Helical" evidence="7">
    <location>
        <begin position="37"/>
        <end position="58"/>
    </location>
</feature>
<keyword evidence="4 7" id="KW-0812">Transmembrane</keyword>
<feature type="transmembrane region" description="Helical" evidence="7">
    <location>
        <begin position="100"/>
        <end position="129"/>
    </location>
</feature>
<proteinExistence type="inferred from homology"/>
<comment type="subcellular location">
    <subcellularLocation>
        <location evidence="1">Cell membrane</location>
        <topology evidence="1">Multi-pass membrane protein</topology>
    </subcellularLocation>
</comment>
<sequence>MTESYLLRLLLAVCLGSIIGLEREYRAKGAGARTHSLVSLGSALFMVLSYGGFDFVLAHAPNVSLDPSRIASQVVTGIGFIGGGIIIFQKNVVHGLTTAAGLWVTSAIGMACGAGLFLVSISVTVMVLICMETFHLILSRFSRHNINITLSAPSLEEIQCVVEQIKTVGMQVDSFEYQTRTGASHLSCAAMLEVKIKRGKRAIDVFDFLTQFDKVTIEHLV</sequence>
<evidence type="ECO:0000259" key="8">
    <source>
        <dbReference type="Pfam" id="PF02308"/>
    </source>
</evidence>
<dbReference type="InterPro" id="IPR049177">
    <property type="entry name" value="MgtC_SapB_SrpB_YhiD_N"/>
</dbReference>
<evidence type="ECO:0000256" key="5">
    <source>
        <dbReference type="ARBA" id="ARBA00022989"/>
    </source>
</evidence>
<keyword evidence="3" id="KW-1003">Cell membrane</keyword>
<comment type="similarity">
    <text evidence="2">Belongs to the MgtC/SapB family.</text>
</comment>
<organism evidence="9 10">
    <name type="scientific">Alloprevotella tannerae</name>
    <dbReference type="NCBI Taxonomy" id="76122"/>
    <lineage>
        <taxon>Bacteria</taxon>
        <taxon>Pseudomonadati</taxon>
        <taxon>Bacteroidota</taxon>
        <taxon>Bacteroidia</taxon>
        <taxon>Bacteroidales</taxon>
        <taxon>Prevotellaceae</taxon>
        <taxon>Alloprevotella</taxon>
    </lineage>
</organism>
<feature type="transmembrane region" description="Helical" evidence="7">
    <location>
        <begin position="6"/>
        <end position="25"/>
    </location>
</feature>
<reference evidence="9" key="1">
    <citation type="submission" date="2020-04" db="EMBL/GenBank/DDBJ databases">
        <title>Deep metagenomics examines the oral microbiome during advanced dental caries in children, revealing novel taxa and co-occurrences with host molecules.</title>
        <authorList>
            <person name="Baker J.L."/>
            <person name="Morton J.T."/>
            <person name="Dinis M."/>
            <person name="Alvarez R."/>
            <person name="Tran N.C."/>
            <person name="Knight R."/>
            <person name="Edlund A."/>
        </authorList>
    </citation>
    <scope>NUCLEOTIDE SEQUENCE</scope>
    <source>
        <strain evidence="9">JCVI_34_bin.1</strain>
    </source>
</reference>
<evidence type="ECO:0000256" key="6">
    <source>
        <dbReference type="ARBA" id="ARBA00023136"/>
    </source>
</evidence>
<keyword evidence="6 7" id="KW-0472">Membrane</keyword>
<dbReference type="Pfam" id="PF02308">
    <property type="entry name" value="MgtC"/>
    <property type="match status" value="1"/>
</dbReference>
<evidence type="ECO:0000256" key="2">
    <source>
        <dbReference type="ARBA" id="ARBA00009298"/>
    </source>
</evidence>
<feature type="domain" description="MgtC/SapB/SrpB/YhiD N-terminal" evidence="8">
    <location>
        <begin position="9"/>
        <end position="135"/>
    </location>
</feature>
<keyword evidence="5 7" id="KW-1133">Transmembrane helix</keyword>
<evidence type="ECO:0000256" key="7">
    <source>
        <dbReference type="SAM" id="Phobius"/>
    </source>
</evidence>
<gene>
    <name evidence="9" type="ORF">HXK21_05410</name>
</gene>
<protein>
    <submittedName>
        <fullName evidence="9">MgtC/SapB family protein</fullName>
    </submittedName>
</protein>
<evidence type="ECO:0000256" key="3">
    <source>
        <dbReference type="ARBA" id="ARBA00022475"/>
    </source>
</evidence>
<evidence type="ECO:0000256" key="1">
    <source>
        <dbReference type="ARBA" id="ARBA00004651"/>
    </source>
</evidence>
<name>A0A929RZ09_9BACT</name>
<dbReference type="AlphaFoldDB" id="A0A929RZ09"/>
<feature type="transmembrane region" description="Helical" evidence="7">
    <location>
        <begin position="70"/>
        <end position="88"/>
    </location>
</feature>
<dbReference type="Proteomes" id="UP000704068">
    <property type="component" value="Unassembled WGS sequence"/>
</dbReference>
<evidence type="ECO:0000313" key="9">
    <source>
        <dbReference type="EMBL" id="MBF0970462.1"/>
    </source>
</evidence>
<dbReference type="PRINTS" id="PR01837">
    <property type="entry name" value="MGTCSAPBPROT"/>
</dbReference>
<dbReference type="PANTHER" id="PTHR33778">
    <property type="entry name" value="PROTEIN MGTC"/>
    <property type="match status" value="1"/>
</dbReference>
<dbReference type="PANTHER" id="PTHR33778:SF1">
    <property type="entry name" value="MAGNESIUM TRANSPORTER YHID-RELATED"/>
    <property type="match status" value="1"/>
</dbReference>
<evidence type="ECO:0000313" key="10">
    <source>
        <dbReference type="Proteomes" id="UP000704068"/>
    </source>
</evidence>
<dbReference type="GO" id="GO:0005886">
    <property type="term" value="C:plasma membrane"/>
    <property type="evidence" value="ECO:0007669"/>
    <property type="project" value="UniProtKB-SubCell"/>
</dbReference>
<evidence type="ECO:0000256" key="4">
    <source>
        <dbReference type="ARBA" id="ARBA00022692"/>
    </source>
</evidence>
<comment type="caution">
    <text evidence="9">The sequence shown here is derived from an EMBL/GenBank/DDBJ whole genome shotgun (WGS) entry which is preliminary data.</text>
</comment>
<dbReference type="EMBL" id="JABZGR010000013">
    <property type="protein sequence ID" value="MBF0970462.1"/>
    <property type="molecule type" value="Genomic_DNA"/>
</dbReference>